<reference evidence="2" key="1">
    <citation type="submission" date="2017-03" db="EMBL/GenBank/DDBJ databases">
        <title>Phytopthora megakarya and P. palmivora, two closely related causual agents of cacao black pod achieved similar genome size and gene model numbers by different mechanisms.</title>
        <authorList>
            <person name="Ali S."/>
            <person name="Shao J."/>
            <person name="Larry D.J."/>
            <person name="Kronmiller B."/>
            <person name="Shen D."/>
            <person name="Strem M.D."/>
            <person name="Melnick R.L."/>
            <person name="Guiltinan M.J."/>
            <person name="Tyler B.M."/>
            <person name="Meinhardt L.W."/>
            <person name="Bailey B.A."/>
        </authorList>
    </citation>
    <scope>NUCLEOTIDE SEQUENCE [LARGE SCALE GENOMIC DNA]</scope>
    <source>
        <strain evidence="2">zdho120</strain>
    </source>
</reference>
<dbReference type="Proteomes" id="UP000198211">
    <property type="component" value="Unassembled WGS sequence"/>
</dbReference>
<accession>A0A225WFT1</accession>
<keyword evidence="2" id="KW-1185">Reference proteome</keyword>
<proteinExistence type="predicted"/>
<gene>
    <name evidence="1" type="ORF">PHMEG_0009610</name>
</gene>
<evidence type="ECO:0000313" key="1">
    <source>
        <dbReference type="EMBL" id="OWZ16586.1"/>
    </source>
</evidence>
<dbReference type="EMBL" id="NBNE01000907">
    <property type="protein sequence ID" value="OWZ16586.1"/>
    <property type="molecule type" value="Genomic_DNA"/>
</dbReference>
<evidence type="ECO:0000313" key="2">
    <source>
        <dbReference type="Proteomes" id="UP000198211"/>
    </source>
</evidence>
<sequence length="139" mass="16265">MRIQHFYNTARAQALELIREAVDARAHPYLDRVKPGYARKLTHLWHGTFRVPELVSAYALFPIVHVSKLKPVREFSVAARDAIDGVSECFDFDKEFLPEDSWETRETDDDVYEAEHILKACEGRGTCYRRTRRGFHVKR</sequence>
<protein>
    <recommendedName>
        <fullName evidence="3">Reverse transcriptase</fullName>
    </recommendedName>
</protein>
<dbReference type="AlphaFoldDB" id="A0A225WFT1"/>
<organism evidence="1 2">
    <name type="scientific">Phytophthora megakarya</name>
    <dbReference type="NCBI Taxonomy" id="4795"/>
    <lineage>
        <taxon>Eukaryota</taxon>
        <taxon>Sar</taxon>
        <taxon>Stramenopiles</taxon>
        <taxon>Oomycota</taxon>
        <taxon>Peronosporomycetes</taxon>
        <taxon>Peronosporales</taxon>
        <taxon>Peronosporaceae</taxon>
        <taxon>Phytophthora</taxon>
    </lineage>
</organism>
<name>A0A225WFT1_9STRA</name>
<comment type="caution">
    <text evidence="1">The sequence shown here is derived from an EMBL/GenBank/DDBJ whole genome shotgun (WGS) entry which is preliminary data.</text>
</comment>
<evidence type="ECO:0008006" key="3">
    <source>
        <dbReference type="Google" id="ProtNLM"/>
    </source>
</evidence>